<dbReference type="InterPro" id="IPR001245">
    <property type="entry name" value="Ser-Thr/Tyr_kinase_cat_dom"/>
</dbReference>
<keyword evidence="3 10" id="KW-0418">Kinase</keyword>
<feature type="domain" description="SH2" evidence="12">
    <location>
        <begin position="9"/>
        <end position="101"/>
    </location>
</feature>
<evidence type="ECO:0000256" key="1">
    <source>
        <dbReference type="ARBA" id="ARBA00022679"/>
    </source>
</evidence>
<dbReference type="PROSITE" id="PS50088">
    <property type="entry name" value="ANK_REPEAT"/>
    <property type="match status" value="2"/>
</dbReference>
<dbReference type="InterPro" id="IPR000719">
    <property type="entry name" value="Prot_kinase_dom"/>
</dbReference>
<keyword evidence="4 9" id="KW-0067">ATP-binding</keyword>
<proteinExistence type="inferred from homology"/>
<dbReference type="SUPFAM" id="SSF55550">
    <property type="entry name" value="SH2 domain"/>
    <property type="match status" value="2"/>
</dbReference>
<evidence type="ECO:0000256" key="9">
    <source>
        <dbReference type="PROSITE-ProRule" id="PRU10141"/>
    </source>
</evidence>
<dbReference type="Gene3D" id="1.10.510.10">
    <property type="entry name" value="Transferase(Phosphotransferase) domain 1"/>
    <property type="match status" value="1"/>
</dbReference>
<dbReference type="EC" id="2.7.10.2" evidence="10"/>
<evidence type="ECO:0000256" key="8">
    <source>
        <dbReference type="PROSITE-ProRule" id="PRU00191"/>
    </source>
</evidence>
<organism evidence="14 15">
    <name type="scientific">Loxostege sticticalis</name>
    <name type="common">Beet webworm moth</name>
    <dbReference type="NCBI Taxonomy" id="481309"/>
    <lineage>
        <taxon>Eukaryota</taxon>
        <taxon>Metazoa</taxon>
        <taxon>Ecdysozoa</taxon>
        <taxon>Arthropoda</taxon>
        <taxon>Hexapoda</taxon>
        <taxon>Insecta</taxon>
        <taxon>Pterygota</taxon>
        <taxon>Neoptera</taxon>
        <taxon>Endopterygota</taxon>
        <taxon>Lepidoptera</taxon>
        <taxon>Glossata</taxon>
        <taxon>Ditrysia</taxon>
        <taxon>Pyraloidea</taxon>
        <taxon>Crambidae</taxon>
        <taxon>Pyraustinae</taxon>
        <taxon>Loxostege</taxon>
    </lineage>
</organism>
<dbReference type="PROSITE" id="PS50297">
    <property type="entry name" value="ANK_REP_REGION"/>
    <property type="match status" value="2"/>
</dbReference>
<dbReference type="Proteomes" id="UP001549920">
    <property type="component" value="Unassembled WGS sequence"/>
</dbReference>
<dbReference type="PROSITE" id="PS50011">
    <property type="entry name" value="PROTEIN_KINASE_DOM"/>
    <property type="match status" value="1"/>
</dbReference>
<keyword evidence="8" id="KW-0727">SH2 domain</keyword>
<gene>
    <name evidence="14" type="ORF">ABMA27_006613</name>
</gene>
<dbReference type="InterPro" id="IPR036770">
    <property type="entry name" value="Ankyrin_rpt-contain_sf"/>
</dbReference>
<name>A0ABR3IJR8_LOXSC</name>
<keyword evidence="2 9" id="KW-0547">Nucleotide-binding</keyword>
<dbReference type="PROSITE" id="PS00109">
    <property type="entry name" value="PROTEIN_KINASE_TYR"/>
    <property type="match status" value="1"/>
</dbReference>
<dbReference type="InterPro" id="IPR011009">
    <property type="entry name" value="Kinase-like_dom_sf"/>
</dbReference>
<keyword evidence="1 10" id="KW-0808">Transferase</keyword>
<dbReference type="Pfam" id="PF00023">
    <property type="entry name" value="Ank"/>
    <property type="match status" value="1"/>
</dbReference>
<evidence type="ECO:0000259" key="12">
    <source>
        <dbReference type="PROSITE" id="PS50001"/>
    </source>
</evidence>
<reference evidence="14 15" key="1">
    <citation type="submission" date="2024-06" db="EMBL/GenBank/DDBJ databases">
        <title>A chromosome-level genome assembly of beet webworm, Loxostege sticticalis.</title>
        <authorList>
            <person name="Zhang Y."/>
        </authorList>
    </citation>
    <scope>NUCLEOTIDE SEQUENCE [LARGE SCALE GENOMIC DNA]</scope>
    <source>
        <strain evidence="14">AQ026</strain>
        <tissue evidence="14">Whole body</tissue>
    </source>
</reference>
<keyword evidence="7" id="KW-0040">ANK repeat</keyword>
<dbReference type="InterPro" id="IPR008266">
    <property type="entry name" value="Tyr_kinase_AS"/>
</dbReference>
<dbReference type="InterPro" id="IPR035061">
    <property type="entry name" value="Shark-like_SH2_N"/>
</dbReference>
<keyword evidence="5 10" id="KW-0829">Tyrosine-protein kinase</keyword>
<evidence type="ECO:0000256" key="5">
    <source>
        <dbReference type="ARBA" id="ARBA00023137"/>
    </source>
</evidence>
<feature type="repeat" description="ANK" evidence="7">
    <location>
        <begin position="148"/>
        <end position="180"/>
    </location>
</feature>
<evidence type="ECO:0000313" key="15">
    <source>
        <dbReference type="Proteomes" id="UP001549920"/>
    </source>
</evidence>
<dbReference type="SMART" id="SM00248">
    <property type="entry name" value="ANK"/>
    <property type="match status" value="5"/>
</dbReference>
<dbReference type="EMBL" id="JBEUOH010000002">
    <property type="protein sequence ID" value="KAL0901332.1"/>
    <property type="molecule type" value="Genomic_DNA"/>
</dbReference>
<feature type="binding site" evidence="9">
    <location>
        <position position="548"/>
    </location>
    <ligand>
        <name>ATP</name>
        <dbReference type="ChEBI" id="CHEBI:30616"/>
    </ligand>
</feature>
<dbReference type="Gene3D" id="3.30.505.10">
    <property type="entry name" value="SH2 domain"/>
    <property type="match status" value="2"/>
</dbReference>
<dbReference type="SMART" id="SM00219">
    <property type="entry name" value="TyrKc"/>
    <property type="match status" value="1"/>
</dbReference>
<dbReference type="InterPro" id="IPR050198">
    <property type="entry name" value="Non-receptor_tyrosine_kinases"/>
</dbReference>
<comment type="catalytic activity">
    <reaction evidence="6 10">
        <text>L-tyrosyl-[protein] + ATP = O-phospho-L-tyrosyl-[protein] + ADP + H(+)</text>
        <dbReference type="Rhea" id="RHEA:10596"/>
        <dbReference type="Rhea" id="RHEA-COMP:10136"/>
        <dbReference type="Rhea" id="RHEA-COMP:20101"/>
        <dbReference type="ChEBI" id="CHEBI:15378"/>
        <dbReference type="ChEBI" id="CHEBI:30616"/>
        <dbReference type="ChEBI" id="CHEBI:46858"/>
        <dbReference type="ChEBI" id="CHEBI:61978"/>
        <dbReference type="ChEBI" id="CHEBI:456216"/>
        <dbReference type="EC" id="2.7.10.2"/>
    </reaction>
</comment>
<dbReference type="PROSITE" id="PS00107">
    <property type="entry name" value="PROTEIN_KINASE_ATP"/>
    <property type="match status" value="1"/>
</dbReference>
<dbReference type="Pfam" id="PF07714">
    <property type="entry name" value="PK_Tyr_Ser-Thr"/>
    <property type="match status" value="1"/>
</dbReference>
<keyword evidence="15" id="KW-1185">Reference proteome</keyword>
<dbReference type="Pfam" id="PF12796">
    <property type="entry name" value="Ank_2"/>
    <property type="match status" value="1"/>
</dbReference>
<evidence type="ECO:0000313" key="14">
    <source>
        <dbReference type="EMBL" id="KAL0901332.1"/>
    </source>
</evidence>
<feature type="domain" description="Protein kinase" evidence="13">
    <location>
        <begin position="516"/>
        <end position="806"/>
    </location>
</feature>
<dbReference type="InterPro" id="IPR002110">
    <property type="entry name" value="Ankyrin_rpt"/>
</dbReference>
<dbReference type="Pfam" id="PF00017">
    <property type="entry name" value="SH2"/>
    <property type="match status" value="2"/>
</dbReference>
<evidence type="ECO:0000256" key="7">
    <source>
        <dbReference type="PROSITE-ProRule" id="PRU00023"/>
    </source>
</evidence>
<sequence>MNREDNVNWFHGKISRDTAENLLKEEGEDGVFLVRESNTSPGDYVLSVLHQGEVVHYQIRRHGEDAFFSIEEHTTVHGLDTLIQHYRGDSNGLVTRLSVVCKGQPPPHESRTQGTTNLLHRATEAGDFNIVSQLLACGYRSRDAKNQDGQTAVHIAARAGRDNILAKLIESGSTVNVRDSFGYTPLHYTCQNNLPSTTELLITKGHANYQMRHAPTGKVPMHDAAQRGHIECIKVLLKLKAPAHPRTLAKDTPADLAKHYGHTECYQLLKNHKPEPSSTSKSQWYHGTLNRDEAVRILEEYCKQRSLRDKATDGVFLVRYSERHTGAYVLTMLSENTPYNFIIRKESNWLFIDDGPYLESLERLIEHYSTVPDGLPTRLMTAVPPKPKPPLPEFSTMPRTKKPSPSRAAMNQTLSLVKHDILSNKQIPHPNSPPIPSIPANNNAFDLLTRNLSFSSDFTNDTLNNNDDSLQDDNETYKVPVNNSAVVTLAENYNEISIDSDGQLSTLQEFIPMCELTLGAVLGEGEFGSVLRATYSPPDQPPQQVAVKTLHMQHTDTNKREFLSEAKTMMSLRHRCIVRIIGISLGPPLAMVQELVPLGSLLEYLLRHPDKVSPGYELRLWACQIAAGMRYLERRRFVHRDLAARNILLASRQQAKISDFGLSRALSTDSSYYKASRGGKWPIKWYAPESYNYGTFSHASDVWSYGVTLWEMFSFGKQPYGDVRGVEVRSVPLPPYRDFTGVQLRHLQPRQRRVELRRHAVGDVLLRQAALRGRPGRRGDTNSGKRATARTAGGLPRRDLPSHARLLGVLPRCAADLRETRRCVLAAPRLRQHQPARVGQRGCARVTK</sequence>
<evidence type="ECO:0000256" key="4">
    <source>
        <dbReference type="ARBA" id="ARBA00022840"/>
    </source>
</evidence>
<dbReference type="InterPro" id="IPR036860">
    <property type="entry name" value="SH2_dom_sf"/>
</dbReference>
<evidence type="ECO:0000256" key="10">
    <source>
        <dbReference type="RuleBase" id="RU362096"/>
    </source>
</evidence>
<dbReference type="SUPFAM" id="SSF56112">
    <property type="entry name" value="Protein kinase-like (PK-like)"/>
    <property type="match status" value="1"/>
</dbReference>
<dbReference type="Gene3D" id="1.25.40.20">
    <property type="entry name" value="Ankyrin repeat-containing domain"/>
    <property type="match status" value="1"/>
</dbReference>
<feature type="domain" description="SH2" evidence="12">
    <location>
        <begin position="284"/>
        <end position="383"/>
    </location>
</feature>
<feature type="repeat" description="ANK" evidence="7">
    <location>
        <begin position="216"/>
        <end position="248"/>
    </location>
</feature>
<feature type="region of interest" description="Disordered" evidence="11">
    <location>
        <begin position="387"/>
        <end position="406"/>
    </location>
</feature>
<evidence type="ECO:0000256" key="3">
    <source>
        <dbReference type="ARBA" id="ARBA00022777"/>
    </source>
</evidence>
<protein>
    <recommendedName>
        <fullName evidence="10">Tyrosine-protein kinase</fullName>
        <ecNumber evidence="10">2.7.10.2</ecNumber>
    </recommendedName>
</protein>
<dbReference type="SUPFAM" id="SSF48403">
    <property type="entry name" value="Ankyrin repeat"/>
    <property type="match status" value="1"/>
</dbReference>
<dbReference type="PRINTS" id="PR00109">
    <property type="entry name" value="TYRKINASE"/>
</dbReference>
<dbReference type="PRINTS" id="PR00401">
    <property type="entry name" value="SH2DOMAIN"/>
</dbReference>
<dbReference type="InterPro" id="IPR000980">
    <property type="entry name" value="SH2"/>
</dbReference>
<evidence type="ECO:0000256" key="2">
    <source>
        <dbReference type="ARBA" id="ARBA00022741"/>
    </source>
</evidence>
<dbReference type="PROSITE" id="PS50001">
    <property type="entry name" value="SH2"/>
    <property type="match status" value="2"/>
</dbReference>
<dbReference type="SMART" id="SM00252">
    <property type="entry name" value="SH2"/>
    <property type="match status" value="2"/>
</dbReference>
<evidence type="ECO:0000256" key="11">
    <source>
        <dbReference type="SAM" id="MobiDB-lite"/>
    </source>
</evidence>
<evidence type="ECO:0000259" key="13">
    <source>
        <dbReference type="PROSITE" id="PS50011"/>
    </source>
</evidence>
<comment type="caution">
    <text evidence="14">The sequence shown here is derived from an EMBL/GenBank/DDBJ whole genome shotgun (WGS) entry which is preliminary data.</text>
</comment>
<feature type="region of interest" description="Disordered" evidence="11">
    <location>
        <begin position="773"/>
        <end position="798"/>
    </location>
</feature>
<dbReference type="Gene3D" id="3.30.200.20">
    <property type="entry name" value="Phosphorylase Kinase, domain 1"/>
    <property type="match status" value="1"/>
</dbReference>
<comment type="similarity">
    <text evidence="10">Belongs to the protein kinase superfamily. Tyr protein kinase family.</text>
</comment>
<evidence type="ECO:0000256" key="6">
    <source>
        <dbReference type="ARBA" id="ARBA00051245"/>
    </source>
</evidence>
<dbReference type="CDD" id="cd10347">
    <property type="entry name" value="SH2_Nterm_shark_like"/>
    <property type="match status" value="1"/>
</dbReference>
<dbReference type="InterPro" id="IPR017441">
    <property type="entry name" value="Protein_kinase_ATP_BS"/>
</dbReference>
<dbReference type="InterPro" id="IPR020635">
    <property type="entry name" value="Tyr_kinase_cat_dom"/>
</dbReference>
<dbReference type="PANTHER" id="PTHR24418">
    <property type="entry name" value="TYROSINE-PROTEIN KINASE"/>
    <property type="match status" value="1"/>
</dbReference>
<accession>A0ABR3IJR8</accession>